<dbReference type="AlphaFoldDB" id="A0A841JMM1"/>
<feature type="signal peptide" evidence="3">
    <location>
        <begin position="1"/>
        <end position="24"/>
    </location>
</feature>
<dbReference type="InterPro" id="IPR006311">
    <property type="entry name" value="TAT_signal"/>
</dbReference>
<keyword evidence="3" id="KW-0732">Signal</keyword>
<dbReference type="OrthoDB" id="9787096at2"/>
<dbReference type="InterPro" id="IPR015424">
    <property type="entry name" value="PyrdxlP-dep_Trfase"/>
</dbReference>
<dbReference type="PANTHER" id="PTHR32328">
    <property type="entry name" value="L-SERYL-TRNA(SEC) SELENIUM TRANSFERASE"/>
    <property type="match status" value="1"/>
</dbReference>
<dbReference type="PANTHER" id="PTHR32328:SF0">
    <property type="entry name" value="L-SERYL-TRNA(SEC) SELENIUM TRANSFERASE"/>
    <property type="match status" value="1"/>
</dbReference>
<dbReference type="InterPro" id="IPR015421">
    <property type="entry name" value="PyrdxlP-dep_Trfase_major"/>
</dbReference>
<keyword evidence="5" id="KW-1185">Reference proteome</keyword>
<keyword evidence="4" id="KW-0808">Transferase</keyword>
<dbReference type="EMBL" id="JACHEK010000001">
    <property type="protein sequence ID" value="MBB6142606.1"/>
    <property type="molecule type" value="Genomic_DNA"/>
</dbReference>
<feature type="chain" id="PRO_5033060580" evidence="3">
    <location>
        <begin position="25"/>
        <end position="431"/>
    </location>
</feature>
<comment type="cofactor">
    <cofactor evidence="1">
        <name>pyridoxal 5'-phosphate</name>
        <dbReference type="ChEBI" id="CHEBI:597326"/>
    </cofactor>
</comment>
<protein>
    <submittedName>
        <fullName evidence="4">L-seryl-tRNA(Ser) seleniumtransferase</fullName>
        <ecNumber evidence="4">2.9.1.1</ecNumber>
    </submittedName>
</protein>
<dbReference type="Proteomes" id="UP000538666">
    <property type="component" value="Unassembled WGS sequence"/>
</dbReference>
<comment type="caution">
    <text evidence="4">The sequence shown here is derived from an EMBL/GenBank/DDBJ whole genome shotgun (WGS) entry which is preliminary data.</text>
</comment>
<sequence length="431" mass="46496">MFRSSGPGLLSRRRFLTWSQAALAVLGASPAIPLFGASRATESVPAADDYYAKLGVEPIINAAGTYTYLTAAVMPPQVQRAVAQAALHPVVLKELHTAAGEYLAKRLRCDGALVTSGASAALTLATAACIADANHARPNQIPQQVWSGDGTLGMKNEVIVQKAHRYEYDHAMQLCGVRIVEVVTFDDYQRAFTPKTVMTNFFNSAEGGLIDRQAWLDVAHRHNVPCHLDAAADVPPVENLWRYTAMGFDLVCFSGGKGIRGPQNAGLLLGKKHLIDLAADNDSPNSDAVGRGMKVAKEQIVGMVAAVDWLLEQSDEANQAEYMRRAHVISEAVKDIPTLTSDIYIPEIANHVPHLILAYDPRIVGITPLEVQKRLSAQRPRIELNPATGTTGRLGPHSNENTIVVGAWMMQPGEAEIVGRSLHAVLSNPQA</sequence>
<dbReference type="PROSITE" id="PS51318">
    <property type="entry name" value="TAT"/>
    <property type="match status" value="1"/>
</dbReference>
<reference evidence="4 5" key="1">
    <citation type="submission" date="2020-08" db="EMBL/GenBank/DDBJ databases">
        <title>Genomic Encyclopedia of Type Strains, Phase IV (KMG-IV): sequencing the most valuable type-strain genomes for metagenomic binning, comparative biology and taxonomic classification.</title>
        <authorList>
            <person name="Goeker M."/>
        </authorList>
    </citation>
    <scope>NUCLEOTIDE SEQUENCE [LARGE SCALE GENOMIC DNA]</scope>
    <source>
        <strain evidence="4 5">DSM 103733</strain>
    </source>
</reference>
<evidence type="ECO:0000313" key="5">
    <source>
        <dbReference type="Proteomes" id="UP000538666"/>
    </source>
</evidence>
<evidence type="ECO:0000313" key="4">
    <source>
        <dbReference type="EMBL" id="MBB6142606.1"/>
    </source>
</evidence>
<dbReference type="EC" id="2.9.1.1" evidence="4"/>
<dbReference type="Gene3D" id="3.40.640.10">
    <property type="entry name" value="Type I PLP-dependent aspartate aminotransferase-like (Major domain)"/>
    <property type="match status" value="1"/>
</dbReference>
<evidence type="ECO:0000256" key="1">
    <source>
        <dbReference type="ARBA" id="ARBA00001933"/>
    </source>
</evidence>
<gene>
    <name evidence="4" type="ORF">HNQ77_000544</name>
</gene>
<keyword evidence="2" id="KW-0663">Pyridoxal phosphate</keyword>
<evidence type="ECO:0000256" key="3">
    <source>
        <dbReference type="SAM" id="SignalP"/>
    </source>
</evidence>
<dbReference type="RefSeq" id="WP_050057810.1">
    <property type="nucleotide sequence ID" value="NZ_JACHEK010000001.1"/>
</dbReference>
<dbReference type="GO" id="GO:0004125">
    <property type="term" value="F:L-seryl-tRNA(Sec) selenium transferase activity"/>
    <property type="evidence" value="ECO:0007669"/>
    <property type="project" value="UniProtKB-EC"/>
</dbReference>
<accession>A0A841JMM1</accession>
<proteinExistence type="predicted"/>
<organism evidence="4 5">
    <name type="scientific">Silvibacterium bohemicum</name>
    <dbReference type="NCBI Taxonomy" id="1577686"/>
    <lineage>
        <taxon>Bacteria</taxon>
        <taxon>Pseudomonadati</taxon>
        <taxon>Acidobacteriota</taxon>
        <taxon>Terriglobia</taxon>
        <taxon>Terriglobales</taxon>
        <taxon>Acidobacteriaceae</taxon>
        <taxon>Silvibacterium</taxon>
    </lineage>
</organism>
<evidence type="ECO:0000256" key="2">
    <source>
        <dbReference type="ARBA" id="ARBA00022898"/>
    </source>
</evidence>
<dbReference type="SUPFAM" id="SSF53383">
    <property type="entry name" value="PLP-dependent transferases"/>
    <property type="match status" value="1"/>
</dbReference>
<name>A0A841JMM1_9BACT</name>